<evidence type="ECO:0000256" key="6">
    <source>
        <dbReference type="ARBA" id="ARBA00023136"/>
    </source>
</evidence>
<evidence type="ECO:0000259" key="8">
    <source>
        <dbReference type="Pfam" id="PF03600"/>
    </source>
</evidence>
<proteinExistence type="predicted"/>
<organism evidence="9 10">
    <name type="scientific">Nocardia cyriacigeorgica</name>
    <dbReference type="NCBI Taxonomy" id="135487"/>
    <lineage>
        <taxon>Bacteria</taxon>
        <taxon>Bacillati</taxon>
        <taxon>Actinomycetota</taxon>
        <taxon>Actinomycetes</taxon>
        <taxon>Mycobacteriales</taxon>
        <taxon>Nocardiaceae</taxon>
        <taxon>Nocardia</taxon>
    </lineage>
</organism>
<evidence type="ECO:0000313" key="9">
    <source>
        <dbReference type="EMBL" id="TLF72543.1"/>
    </source>
</evidence>
<dbReference type="PANTHER" id="PTHR43652:SF2">
    <property type="entry name" value="BASIC AMINO ACID ANTIPORTER YFCC-RELATED"/>
    <property type="match status" value="1"/>
</dbReference>
<dbReference type="InterPro" id="IPR004680">
    <property type="entry name" value="Cit_transptr-like_dom"/>
</dbReference>
<dbReference type="GO" id="GO:0005886">
    <property type="term" value="C:plasma membrane"/>
    <property type="evidence" value="ECO:0007669"/>
    <property type="project" value="TreeGrafter"/>
</dbReference>
<name>A0A5R8NAL1_9NOCA</name>
<evidence type="ECO:0000256" key="7">
    <source>
        <dbReference type="SAM" id="Phobius"/>
    </source>
</evidence>
<dbReference type="GO" id="GO:0055085">
    <property type="term" value="P:transmembrane transport"/>
    <property type="evidence" value="ECO:0007669"/>
    <property type="project" value="InterPro"/>
</dbReference>
<dbReference type="GO" id="GO:0006813">
    <property type="term" value="P:potassium ion transport"/>
    <property type="evidence" value="ECO:0007669"/>
    <property type="project" value="InterPro"/>
</dbReference>
<keyword evidence="4" id="KW-0677">Repeat</keyword>
<feature type="transmembrane region" description="Helical" evidence="7">
    <location>
        <begin position="512"/>
        <end position="531"/>
    </location>
</feature>
<feature type="transmembrane region" description="Helical" evidence="7">
    <location>
        <begin position="172"/>
        <end position="195"/>
    </location>
</feature>
<evidence type="ECO:0000256" key="5">
    <source>
        <dbReference type="ARBA" id="ARBA00022989"/>
    </source>
</evidence>
<dbReference type="SUPFAM" id="SSF116726">
    <property type="entry name" value="TrkA C-terminal domain-like"/>
    <property type="match status" value="1"/>
</dbReference>
<evidence type="ECO:0000256" key="1">
    <source>
        <dbReference type="ARBA" id="ARBA00004141"/>
    </source>
</evidence>
<evidence type="ECO:0000256" key="2">
    <source>
        <dbReference type="ARBA" id="ARBA00022448"/>
    </source>
</evidence>
<dbReference type="AlphaFoldDB" id="A0A5R8NAL1"/>
<feature type="transmembrane region" description="Helical" evidence="7">
    <location>
        <begin position="454"/>
        <end position="473"/>
    </location>
</feature>
<feature type="transmembrane region" description="Helical" evidence="7">
    <location>
        <begin position="138"/>
        <end position="160"/>
    </location>
</feature>
<keyword evidence="6 7" id="KW-0472">Membrane</keyword>
<feature type="domain" description="Citrate transporter-like" evidence="8">
    <location>
        <begin position="15"/>
        <end position="527"/>
    </location>
</feature>
<feature type="transmembrane region" description="Helical" evidence="7">
    <location>
        <begin position="23"/>
        <end position="44"/>
    </location>
</feature>
<gene>
    <name evidence="9" type="ORF">FEK34_28820</name>
</gene>
<dbReference type="InterPro" id="IPR051679">
    <property type="entry name" value="DASS-Related_Transporters"/>
</dbReference>
<dbReference type="InterPro" id="IPR036721">
    <property type="entry name" value="RCK_C_sf"/>
</dbReference>
<dbReference type="PANTHER" id="PTHR43652">
    <property type="entry name" value="BASIC AMINO ACID ANTIPORTER YFCC-RELATED"/>
    <property type="match status" value="1"/>
</dbReference>
<keyword evidence="3 7" id="KW-0812">Transmembrane</keyword>
<feature type="transmembrane region" description="Helical" evidence="7">
    <location>
        <begin position="56"/>
        <end position="77"/>
    </location>
</feature>
<comment type="subcellular location">
    <subcellularLocation>
        <location evidence="1">Membrane</location>
        <topology evidence="1">Multi-pass membrane protein</topology>
    </subcellularLocation>
</comment>
<reference evidence="9 10" key="1">
    <citation type="submission" date="2019-05" db="EMBL/GenBank/DDBJ databases">
        <title>Genomes sequences of two Nocardia cyriacigeorgica environmental isolates, type strains Nocardia asteroides ATCC 19247 and Nocardia cyriacigeorgica DSM 44484.</title>
        <authorList>
            <person name="Vautrin F."/>
            <person name="Bergeron E."/>
            <person name="Dubost A."/>
            <person name="Abrouk D."/>
            <person name="Rodriguez Nava V."/>
            <person name="Pujic P."/>
        </authorList>
    </citation>
    <scope>NUCLEOTIDE SEQUENCE [LARGE SCALE GENOMIC DNA]</scope>
    <source>
        <strain evidence="9 10">EML 446</strain>
    </source>
</reference>
<feature type="transmembrane region" description="Helical" evidence="7">
    <location>
        <begin position="538"/>
        <end position="558"/>
    </location>
</feature>
<dbReference type="EMBL" id="VBUT01000016">
    <property type="protein sequence ID" value="TLF72543.1"/>
    <property type="molecule type" value="Genomic_DNA"/>
</dbReference>
<comment type="caution">
    <text evidence="9">The sequence shown here is derived from an EMBL/GenBank/DDBJ whole genome shotgun (WGS) entry which is preliminary data.</text>
</comment>
<dbReference type="Pfam" id="PF03600">
    <property type="entry name" value="CitMHS"/>
    <property type="match status" value="1"/>
</dbReference>
<feature type="transmembrane region" description="Helical" evidence="7">
    <location>
        <begin position="412"/>
        <end position="442"/>
    </location>
</feature>
<accession>A0A5R8NAL1</accession>
<feature type="transmembrane region" description="Helical" evidence="7">
    <location>
        <begin position="97"/>
        <end position="126"/>
    </location>
</feature>
<evidence type="ECO:0000256" key="3">
    <source>
        <dbReference type="ARBA" id="ARBA00022692"/>
    </source>
</evidence>
<evidence type="ECO:0000256" key="4">
    <source>
        <dbReference type="ARBA" id="ARBA00022737"/>
    </source>
</evidence>
<evidence type="ECO:0000313" key="10">
    <source>
        <dbReference type="Proteomes" id="UP000306378"/>
    </source>
</evidence>
<keyword evidence="2" id="KW-0813">Transport</keyword>
<feature type="transmembrane region" description="Helical" evidence="7">
    <location>
        <begin position="578"/>
        <end position="598"/>
    </location>
</feature>
<dbReference type="Proteomes" id="UP000306378">
    <property type="component" value="Unassembled WGS sequence"/>
</dbReference>
<keyword evidence="5 7" id="KW-1133">Transmembrane helix</keyword>
<dbReference type="RefSeq" id="WP_138453030.1">
    <property type="nucleotide sequence ID" value="NZ_VBUT01000016.1"/>
</dbReference>
<protein>
    <submittedName>
        <fullName evidence="9">SLC13 family permease</fullName>
    </submittedName>
</protein>
<sequence length="600" mass="62513">MAESTITFLITGGAVVLFVWNRLPVGIVALAVALSLYATGILTVDQALSGFGDPTVVFIAALFVVSEALDATGVTTWAGQQLMARVGTSRTRLLVSMMLLCAVLTAVISVNGAVAALIPMVVVLAVRLGRSPSQLLMPLAFAAHAGSLLLLTGTPVNIIISETAADAGARHIGFAEFAWVGVPLVIGTIAIAVLLGDKLLPNRTAAVMPPDLSRLATTLAKQYTIHSGLIRLRVAAESPFAGAARDSVVDALPEGAQLRGVERDGQDPGDTPLRAGDVLVVDAADVQLTDFVDDNTLTPCRSFDGPHPDELIGAEYGVAEVIIPPRSEFVGHKVFPGMATSSGDLVVLAAQRGGRDLGSRPRKLEAGDTLLLCGSWRALDQHIAAPEVRVVHEPELIRRQTLPMGPGSKPALAILAVMVVLLATGLVPAAVAALLAACAMVVCRVLTVEQAHRSISWTTLILVGAMIPLSTAIRDTGAADQLASVFMSVLGDADRHLVLVGLFLVTVTLGQLISNTATTLIIAPIAVVIAADLGVSPLPLLMTVCVAAAASFFTPVATPANMMIMGPGGYRFGDYWKLGSAMMVWYLLVAVVVVPVVWSF</sequence>